<keyword evidence="7" id="KW-1185">Reference proteome</keyword>
<feature type="DNA-binding region" description="H-T-H motif" evidence="4">
    <location>
        <begin position="35"/>
        <end position="54"/>
    </location>
</feature>
<gene>
    <name evidence="6" type="ORF">ACFQ16_13000</name>
</gene>
<accession>A0ABW3FR88</accession>
<keyword evidence="2 4" id="KW-0238">DNA-binding</keyword>
<evidence type="ECO:0000256" key="1">
    <source>
        <dbReference type="ARBA" id="ARBA00023015"/>
    </source>
</evidence>
<dbReference type="Gene3D" id="1.10.357.10">
    <property type="entry name" value="Tetracycline Repressor, domain 2"/>
    <property type="match status" value="1"/>
</dbReference>
<dbReference type="PROSITE" id="PS50977">
    <property type="entry name" value="HTH_TETR_2"/>
    <property type="match status" value="1"/>
</dbReference>
<dbReference type="Pfam" id="PF00440">
    <property type="entry name" value="TetR_N"/>
    <property type="match status" value="1"/>
</dbReference>
<dbReference type="PANTHER" id="PTHR30055:SF234">
    <property type="entry name" value="HTH-TYPE TRANSCRIPTIONAL REGULATOR BETI"/>
    <property type="match status" value="1"/>
</dbReference>
<dbReference type="PANTHER" id="PTHR30055">
    <property type="entry name" value="HTH-TYPE TRANSCRIPTIONAL REGULATOR RUTR"/>
    <property type="match status" value="1"/>
</dbReference>
<evidence type="ECO:0000313" key="7">
    <source>
        <dbReference type="Proteomes" id="UP001597018"/>
    </source>
</evidence>
<evidence type="ECO:0000256" key="3">
    <source>
        <dbReference type="ARBA" id="ARBA00023163"/>
    </source>
</evidence>
<dbReference type="PRINTS" id="PR00455">
    <property type="entry name" value="HTHTETR"/>
</dbReference>
<protein>
    <submittedName>
        <fullName evidence="6">TetR/AcrR family transcriptional regulator</fullName>
    </submittedName>
</protein>
<evidence type="ECO:0000256" key="2">
    <source>
        <dbReference type="ARBA" id="ARBA00023125"/>
    </source>
</evidence>
<reference evidence="7" key="1">
    <citation type="journal article" date="2019" name="Int. J. Syst. Evol. Microbiol.">
        <title>The Global Catalogue of Microorganisms (GCM) 10K type strain sequencing project: providing services to taxonomists for standard genome sequencing and annotation.</title>
        <authorList>
            <consortium name="The Broad Institute Genomics Platform"/>
            <consortium name="The Broad Institute Genome Sequencing Center for Infectious Disease"/>
            <person name="Wu L."/>
            <person name="Ma J."/>
        </authorList>
    </citation>
    <scope>NUCLEOTIDE SEQUENCE [LARGE SCALE GENOMIC DNA]</scope>
    <source>
        <strain evidence="7">CCUG 56401</strain>
    </source>
</reference>
<evidence type="ECO:0000313" key="6">
    <source>
        <dbReference type="EMBL" id="MFD0920665.1"/>
    </source>
</evidence>
<evidence type="ECO:0000256" key="4">
    <source>
        <dbReference type="PROSITE-ProRule" id="PRU00335"/>
    </source>
</evidence>
<name>A0ABW3FR88_9PSEU</name>
<dbReference type="SUPFAM" id="SSF46689">
    <property type="entry name" value="Homeodomain-like"/>
    <property type="match status" value="1"/>
</dbReference>
<dbReference type="InterPro" id="IPR001647">
    <property type="entry name" value="HTH_TetR"/>
</dbReference>
<dbReference type="InterPro" id="IPR009057">
    <property type="entry name" value="Homeodomain-like_sf"/>
</dbReference>
<dbReference type="Pfam" id="PF21597">
    <property type="entry name" value="TetR_C_43"/>
    <property type="match status" value="1"/>
</dbReference>
<dbReference type="InterPro" id="IPR049445">
    <property type="entry name" value="TetR_SbtR-like_C"/>
</dbReference>
<comment type="caution">
    <text evidence="6">The sequence shown here is derived from an EMBL/GenBank/DDBJ whole genome shotgun (WGS) entry which is preliminary data.</text>
</comment>
<dbReference type="EMBL" id="JBHTIW010000008">
    <property type="protein sequence ID" value="MFD0920665.1"/>
    <property type="molecule type" value="Genomic_DNA"/>
</dbReference>
<organism evidence="6 7">
    <name type="scientific">Saccharopolyspora rosea</name>
    <dbReference type="NCBI Taxonomy" id="524884"/>
    <lineage>
        <taxon>Bacteria</taxon>
        <taxon>Bacillati</taxon>
        <taxon>Actinomycetota</taxon>
        <taxon>Actinomycetes</taxon>
        <taxon>Pseudonocardiales</taxon>
        <taxon>Pseudonocardiaceae</taxon>
        <taxon>Saccharopolyspora</taxon>
    </lineage>
</organism>
<dbReference type="InterPro" id="IPR036271">
    <property type="entry name" value="Tet_transcr_reg_TetR-rel_C_sf"/>
</dbReference>
<keyword evidence="3" id="KW-0804">Transcription</keyword>
<dbReference type="InterPro" id="IPR050109">
    <property type="entry name" value="HTH-type_TetR-like_transc_reg"/>
</dbReference>
<dbReference type="RefSeq" id="WP_263253777.1">
    <property type="nucleotide sequence ID" value="NZ_CP102826.1"/>
</dbReference>
<evidence type="ECO:0000259" key="5">
    <source>
        <dbReference type="PROSITE" id="PS50977"/>
    </source>
</evidence>
<feature type="domain" description="HTH tetR-type" evidence="5">
    <location>
        <begin position="13"/>
        <end position="72"/>
    </location>
</feature>
<keyword evidence="1" id="KW-0805">Transcription regulation</keyword>
<proteinExistence type="predicted"/>
<dbReference type="Proteomes" id="UP001597018">
    <property type="component" value="Unassembled WGS sequence"/>
</dbReference>
<dbReference type="SUPFAM" id="SSF48498">
    <property type="entry name" value="Tetracyclin repressor-like, C-terminal domain"/>
    <property type="match status" value="1"/>
</dbReference>
<sequence>MAGQGRTLRADAARNYERIVDAAVVAFEEAGPAVTLGEIARRADVSVATVYRRFRARDQLVRAVFDHVLSTEVEPALGVGTGDPWRDLVGALEATVAVLARRQVVLSLARESKAFDVDSVRQCLRTLEHLLRRAIDAGAVRPELEVRDLAAVLVMALATVHPGDPRCADPRRYLALLADGLRPSQATLPPPSSHDFPAAHR</sequence>